<dbReference type="EMBL" id="JAIULA010000001">
    <property type="protein sequence ID" value="MCP0885800.1"/>
    <property type="molecule type" value="Genomic_DNA"/>
</dbReference>
<comment type="cofactor">
    <cofactor evidence="2">
        <name>Mg(2+)</name>
        <dbReference type="ChEBI" id="CHEBI:18420"/>
    </cofactor>
</comment>
<comment type="caution">
    <text evidence="17">The sequence shown here is derived from an EMBL/GenBank/DDBJ whole genome shotgun (WGS) entry which is preliminary data.</text>
</comment>
<keyword evidence="10 15" id="KW-0560">Oxidoreductase</keyword>
<keyword evidence="13" id="KW-0100">Branched-chain amino acid biosynthesis</keyword>
<dbReference type="RefSeq" id="WP_253358499.1">
    <property type="nucleotide sequence ID" value="NZ_JAIULA010000001.1"/>
</dbReference>
<evidence type="ECO:0000256" key="13">
    <source>
        <dbReference type="ARBA" id="ARBA00023304"/>
    </source>
</evidence>
<dbReference type="NCBIfam" id="TIGR00169">
    <property type="entry name" value="leuB"/>
    <property type="match status" value="1"/>
</dbReference>
<comment type="subunit">
    <text evidence="4">Homodimer.</text>
</comment>
<evidence type="ECO:0000313" key="18">
    <source>
        <dbReference type="Proteomes" id="UP001139006"/>
    </source>
</evidence>
<protein>
    <recommendedName>
        <fullName evidence="5 14">3-isopropylmalate dehydrogenase</fullName>
        <ecNumber evidence="5 14">1.1.1.85</ecNumber>
    </recommendedName>
</protein>
<dbReference type="SUPFAM" id="SSF53659">
    <property type="entry name" value="Isocitrate/Isopropylmalate dehydrogenase-like"/>
    <property type="match status" value="1"/>
</dbReference>
<dbReference type="GO" id="GO:0005829">
    <property type="term" value="C:cytosol"/>
    <property type="evidence" value="ECO:0007669"/>
    <property type="project" value="TreeGrafter"/>
</dbReference>
<organism evidence="17 18">
    <name type="scientific">Ligilactobacillus ubinensis</name>
    <dbReference type="NCBI Taxonomy" id="2876789"/>
    <lineage>
        <taxon>Bacteria</taxon>
        <taxon>Bacillati</taxon>
        <taxon>Bacillota</taxon>
        <taxon>Bacilli</taxon>
        <taxon>Lactobacillales</taxon>
        <taxon>Lactobacillaceae</taxon>
        <taxon>Ligilactobacillus</taxon>
    </lineage>
</organism>
<dbReference type="Proteomes" id="UP001139006">
    <property type="component" value="Unassembled WGS sequence"/>
</dbReference>
<dbReference type="FunFam" id="3.40.718.10:FF:000006">
    <property type="entry name" value="3-isopropylmalate dehydrogenase"/>
    <property type="match status" value="1"/>
</dbReference>
<dbReference type="InterPro" id="IPR004429">
    <property type="entry name" value="Isopropylmalate_DH"/>
</dbReference>
<name>A0A9X2FH65_9LACO</name>
<evidence type="ECO:0000259" key="16">
    <source>
        <dbReference type="SMART" id="SM01329"/>
    </source>
</evidence>
<evidence type="ECO:0000313" key="17">
    <source>
        <dbReference type="EMBL" id="MCP0885800.1"/>
    </source>
</evidence>
<keyword evidence="6" id="KW-0432">Leucine biosynthesis</keyword>
<keyword evidence="9" id="KW-0460">Magnesium</keyword>
<dbReference type="EC" id="1.1.1.85" evidence="5 14"/>
<evidence type="ECO:0000256" key="5">
    <source>
        <dbReference type="ARBA" id="ARBA00013101"/>
    </source>
</evidence>
<dbReference type="Gene3D" id="3.40.718.10">
    <property type="entry name" value="Isopropylmalate Dehydrogenase"/>
    <property type="match status" value="1"/>
</dbReference>
<comment type="cofactor">
    <cofactor evidence="1">
        <name>Mn(2+)</name>
        <dbReference type="ChEBI" id="CHEBI:29035"/>
    </cofactor>
</comment>
<keyword evidence="8" id="KW-0479">Metal-binding</keyword>
<dbReference type="GO" id="GO:0009098">
    <property type="term" value="P:L-leucine biosynthetic process"/>
    <property type="evidence" value="ECO:0007669"/>
    <property type="project" value="UniProtKB-UniRule"/>
</dbReference>
<evidence type="ECO:0000256" key="15">
    <source>
        <dbReference type="RuleBase" id="RU004443"/>
    </source>
</evidence>
<dbReference type="GO" id="GO:0046872">
    <property type="term" value="F:metal ion binding"/>
    <property type="evidence" value="ECO:0007669"/>
    <property type="project" value="UniProtKB-KW"/>
</dbReference>
<evidence type="ECO:0000256" key="1">
    <source>
        <dbReference type="ARBA" id="ARBA00001936"/>
    </source>
</evidence>
<evidence type="ECO:0000256" key="12">
    <source>
        <dbReference type="ARBA" id="ARBA00023211"/>
    </source>
</evidence>
<keyword evidence="7" id="KW-0028">Amino-acid biosynthesis</keyword>
<sequence>MEKKKIAILQGDYSGPEMMQAGLAVLDAVSQNTDFEYELNQYYFGGEAIDAVGEPLPKETVAGCKKADAVLLSAIGGPKWEKETNSPEKGLLQIRNELGLFANIRPTKVIKALENHSPLKQDIISGTDFVIVRELTSGIYFGTPRVEEKDYAVDTTSYTLEEITRILKVGFEMAQRRKKHVTIVDKANVLATSRLWRKTAEKFSQDYPDTTVDYMYVDATAMKIITEPTFFDVIITANLFGDILSDEAAVLTGSLGTIPSASAGTKGPRLYEPIHGSAPTLAKQNKINPLSMIQSIELMLRDSFEREDLANRISRAIVKTIAEGIITADIGGQASTTEMTAAIIENLKG</sequence>
<comment type="similarity">
    <text evidence="3">Belongs to the isocitrate and isopropylmalate dehydrogenases family. LeuB type 1 subfamily.</text>
</comment>
<evidence type="ECO:0000256" key="4">
    <source>
        <dbReference type="ARBA" id="ARBA00011738"/>
    </source>
</evidence>
<reference evidence="17 18" key="1">
    <citation type="journal article" date="2023" name="Int. J. Syst. Evol. Microbiol.">
        <title>Ligilactobacillus ubinensis sp. nov., a novel species isolated from the wild ferment of a durian fruit (Durio zibethinus).</title>
        <authorList>
            <person name="Heng Y.C."/>
            <person name="Menon N."/>
            <person name="Chen B."/>
            <person name="Loo B.Z.L."/>
            <person name="Wong G.W.J."/>
            <person name="Lim A.C.H."/>
            <person name="Silvaraju S."/>
            <person name="Kittelmann S."/>
        </authorList>
    </citation>
    <scope>NUCLEOTIDE SEQUENCE [LARGE SCALE GENOMIC DNA]</scope>
    <source>
        <strain evidence="17 18">WILCCON 0076</strain>
    </source>
</reference>
<dbReference type="PANTHER" id="PTHR42979:SF1">
    <property type="entry name" value="3-ISOPROPYLMALATE DEHYDROGENASE"/>
    <property type="match status" value="1"/>
</dbReference>
<evidence type="ECO:0000256" key="6">
    <source>
        <dbReference type="ARBA" id="ARBA00022430"/>
    </source>
</evidence>
<dbReference type="InterPro" id="IPR024084">
    <property type="entry name" value="IsoPropMal-DH-like_dom"/>
</dbReference>
<evidence type="ECO:0000256" key="2">
    <source>
        <dbReference type="ARBA" id="ARBA00001946"/>
    </source>
</evidence>
<dbReference type="AlphaFoldDB" id="A0A9X2FH65"/>
<dbReference type="GO" id="GO:0003862">
    <property type="term" value="F:3-isopropylmalate dehydrogenase activity"/>
    <property type="evidence" value="ECO:0007669"/>
    <property type="project" value="UniProtKB-UniRule"/>
</dbReference>
<evidence type="ECO:0000256" key="8">
    <source>
        <dbReference type="ARBA" id="ARBA00022723"/>
    </source>
</evidence>
<keyword evidence="11" id="KW-0520">NAD</keyword>
<evidence type="ECO:0000256" key="11">
    <source>
        <dbReference type="ARBA" id="ARBA00023027"/>
    </source>
</evidence>
<keyword evidence="12" id="KW-0464">Manganese</keyword>
<evidence type="ECO:0000256" key="14">
    <source>
        <dbReference type="NCBIfam" id="TIGR00169"/>
    </source>
</evidence>
<evidence type="ECO:0000256" key="10">
    <source>
        <dbReference type="ARBA" id="ARBA00023002"/>
    </source>
</evidence>
<evidence type="ECO:0000256" key="3">
    <source>
        <dbReference type="ARBA" id="ARBA00008319"/>
    </source>
</evidence>
<dbReference type="PANTHER" id="PTHR42979">
    <property type="entry name" value="3-ISOPROPYLMALATE DEHYDROGENASE"/>
    <property type="match status" value="1"/>
</dbReference>
<evidence type="ECO:0000256" key="7">
    <source>
        <dbReference type="ARBA" id="ARBA00022605"/>
    </source>
</evidence>
<accession>A0A9X2FH65</accession>
<proteinExistence type="inferred from homology"/>
<dbReference type="Pfam" id="PF00180">
    <property type="entry name" value="Iso_dh"/>
    <property type="match status" value="1"/>
</dbReference>
<dbReference type="SMART" id="SM01329">
    <property type="entry name" value="Iso_dh"/>
    <property type="match status" value="1"/>
</dbReference>
<feature type="domain" description="Isopropylmalate dehydrogenase-like" evidence="16">
    <location>
        <begin position="5"/>
        <end position="343"/>
    </location>
</feature>
<keyword evidence="18" id="KW-1185">Reference proteome</keyword>
<evidence type="ECO:0000256" key="9">
    <source>
        <dbReference type="ARBA" id="ARBA00022842"/>
    </source>
</evidence>
<gene>
    <name evidence="17" type="primary">leuB</name>
    <name evidence="17" type="ORF">LB941_00445</name>
</gene>